<dbReference type="VEuPathDB" id="FungiDB:PTTG_09921"/>
<feature type="compositionally biased region" description="Polar residues" evidence="1">
    <location>
        <begin position="88"/>
        <end position="102"/>
    </location>
</feature>
<reference evidence="2" key="1">
    <citation type="submission" date="2009-11" db="EMBL/GenBank/DDBJ databases">
        <authorList>
            <consortium name="The Broad Institute Genome Sequencing Platform"/>
            <person name="Ward D."/>
            <person name="Feldgarden M."/>
            <person name="Earl A."/>
            <person name="Young S.K."/>
            <person name="Zeng Q."/>
            <person name="Koehrsen M."/>
            <person name="Alvarado L."/>
            <person name="Berlin A."/>
            <person name="Bochicchio J."/>
            <person name="Borenstein D."/>
            <person name="Chapman S.B."/>
            <person name="Chen Z."/>
            <person name="Engels R."/>
            <person name="Freedman E."/>
            <person name="Gellesch M."/>
            <person name="Goldberg J."/>
            <person name="Griggs A."/>
            <person name="Gujja S."/>
            <person name="Heilman E."/>
            <person name="Heiman D."/>
            <person name="Hepburn T."/>
            <person name="Howarth C."/>
            <person name="Jen D."/>
            <person name="Larson L."/>
            <person name="Lewis B."/>
            <person name="Mehta T."/>
            <person name="Park D."/>
            <person name="Pearson M."/>
            <person name="Roberts A."/>
            <person name="Saif S."/>
            <person name="Shea T."/>
            <person name="Shenoy N."/>
            <person name="Sisk P."/>
            <person name="Stolte C."/>
            <person name="Sykes S."/>
            <person name="Thomson T."/>
            <person name="Walk T."/>
            <person name="White J."/>
            <person name="Yandava C."/>
            <person name="Izard J."/>
            <person name="Baranova O.V."/>
            <person name="Blanton J.M."/>
            <person name="Tanner A.C."/>
            <person name="Dewhirst F.E."/>
            <person name="Haas B."/>
            <person name="Nusbaum C."/>
            <person name="Birren B."/>
        </authorList>
    </citation>
    <scope>NUCLEOTIDE SEQUENCE [LARGE SCALE GENOMIC DNA]</scope>
    <source>
        <strain evidence="2">1-1 BBBD Race 1</strain>
    </source>
</reference>
<feature type="compositionally biased region" description="Basic and acidic residues" evidence="1">
    <location>
        <begin position="506"/>
        <end position="520"/>
    </location>
</feature>
<dbReference type="OrthoDB" id="2507145at2759"/>
<accession>A0A180G3C2</accession>
<dbReference type="Proteomes" id="UP000005240">
    <property type="component" value="Unassembled WGS sequence"/>
</dbReference>
<feature type="region of interest" description="Disordered" evidence="1">
    <location>
        <begin position="66"/>
        <end position="150"/>
    </location>
</feature>
<feature type="non-terminal residue" evidence="2">
    <location>
        <position position="1"/>
    </location>
</feature>
<reference evidence="3 4" key="3">
    <citation type="journal article" date="2017" name="G3 (Bethesda)">
        <title>Comparative analysis highlights variable genome content of wheat rusts and divergence of the mating loci.</title>
        <authorList>
            <person name="Cuomo C.A."/>
            <person name="Bakkeren G."/>
            <person name="Khalil H.B."/>
            <person name="Panwar V."/>
            <person name="Joly D."/>
            <person name="Linning R."/>
            <person name="Sakthikumar S."/>
            <person name="Song X."/>
            <person name="Adiconis X."/>
            <person name="Fan L."/>
            <person name="Goldberg J.M."/>
            <person name="Levin J.Z."/>
            <person name="Young S."/>
            <person name="Zeng Q."/>
            <person name="Anikster Y."/>
            <person name="Bruce M."/>
            <person name="Wang M."/>
            <person name="Yin C."/>
            <person name="McCallum B."/>
            <person name="Szabo L.J."/>
            <person name="Hulbert S."/>
            <person name="Chen X."/>
            <person name="Fellers J.P."/>
        </authorList>
    </citation>
    <scope>NUCLEOTIDE SEQUENCE</scope>
    <source>
        <strain evidence="3">isolate 1-1 / race 1 (BBBD)</strain>
        <strain evidence="4">Isolate 1-1 / race 1 (BBBD)</strain>
    </source>
</reference>
<proteinExistence type="predicted"/>
<name>A0A180G3C2_PUCT1</name>
<gene>
    <name evidence="2" type="ORF">PTTG_09921</name>
</gene>
<evidence type="ECO:0000313" key="4">
    <source>
        <dbReference type="Proteomes" id="UP000005240"/>
    </source>
</evidence>
<evidence type="ECO:0000256" key="1">
    <source>
        <dbReference type="SAM" id="MobiDB-lite"/>
    </source>
</evidence>
<feature type="region of interest" description="Disordered" evidence="1">
    <location>
        <begin position="459"/>
        <end position="571"/>
    </location>
</feature>
<reference evidence="2" key="2">
    <citation type="submission" date="2016-05" db="EMBL/GenBank/DDBJ databases">
        <title>Comparative analysis highlights variable genome content of wheat rusts and divergence of the mating loci.</title>
        <authorList>
            <person name="Cuomo C.A."/>
            <person name="Bakkeren G."/>
            <person name="Szabo L."/>
            <person name="Khalil H."/>
            <person name="Joly D."/>
            <person name="Goldberg J."/>
            <person name="Young S."/>
            <person name="Zeng Q."/>
            <person name="Fellers J."/>
        </authorList>
    </citation>
    <scope>NUCLEOTIDE SEQUENCE [LARGE SCALE GENOMIC DNA]</scope>
    <source>
        <strain evidence="2">1-1 BBBD Race 1</strain>
    </source>
</reference>
<dbReference type="AlphaFoldDB" id="A0A180G3C2"/>
<reference evidence="3" key="4">
    <citation type="submission" date="2025-05" db="UniProtKB">
        <authorList>
            <consortium name="EnsemblFungi"/>
        </authorList>
    </citation>
    <scope>IDENTIFICATION</scope>
    <source>
        <strain evidence="3">isolate 1-1 / race 1 (BBBD)</strain>
    </source>
</reference>
<feature type="compositionally biased region" description="Gly residues" evidence="1">
    <location>
        <begin position="521"/>
        <end position="536"/>
    </location>
</feature>
<feature type="compositionally biased region" description="Basic and acidic residues" evidence="1">
    <location>
        <begin position="558"/>
        <end position="571"/>
    </location>
</feature>
<evidence type="ECO:0000313" key="2">
    <source>
        <dbReference type="EMBL" id="OAV87100.1"/>
    </source>
</evidence>
<organism evidence="2">
    <name type="scientific">Puccinia triticina (isolate 1-1 / race 1 (BBBD))</name>
    <name type="common">Brown leaf rust fungus</name>
    <dbReference type="NCBI Taxonomy" id="630390"/>
    <lineage>
        <taxon>Eukaryota</taxon>
        <taxon>Fungi</taxon>
        <taxon>Dikarya</taxon>
        <taxon>Basidiomycota</taxon>
        <taxon>Pucciniomycotina</taxon>
        <taxon>Pucciniomycetes</taxon>
        <taxon>Pucciniales</taxon>
        <taxon>Pucciniaceae</taxon>
        <taxon>Puccinia</taxon>
    </lineage>
</organism>
<sequence length="571" mass="64972">GSRIFSVFQFRHASITSILHPADSFIHQRTPEQTVSFINEHPTHELLTDMVEEMVKRLTKRINRTADIPETLGGNGALASNPDGRGNQPGSNASNQPGTNASEGGVIRDLGPENLSSEVTTKSKDVANDTNSEDSFKEIPNPSKDTQNQDTASRYKALLSNMPLIVDPDGITITKPSHVNVDDARTVPVPAQDKTDRQEVWERAREAFEKGDKKSTNFFLRFYRKMDNNTSLSAPDRPEILRSCLSDAANPAVNAVKRPVDKTTIVFIKGSLPNHFDIGFTPYFDRNIREFRGPIPLTIFDKNWQRDAIHYYTNRRSRGDEKDDNYIGYEYPNEWTQTFSKWTTNHRNFYITFRDMYGYTEFAKWILVHKENVDKIVGEEGFMTAFRYDMIIRQNAFSYQVKTKSGKISAVDISIYRDDVKREAWRITSTLGENDETNNPYAIGARKFGFDLNTGKQRIKVQKGGDDQMRNESSSGRGRGGHRGRGFGERWGQERRNSDYGGYQDYHQEDTYNKRPRDNGYGDGQAGRGNNYGGHYGAYNRDRGGYGRDQGTSRGFKKKDFSSSSVKEKEN</sequence>
<keyword evidence="4" id="KW-1185">Reference proteome</keyword>
<feature type="compositionally biased region" description="Basic and acidic residues" evidence="1">
    <location>
        <begin position="486"/>
        <end position="498"/>
    </location>
</feature>
<evidence type="ECO:0000313" key="3">
    <source>
        <dbReference type="EnsemblFungi" id="PTTG_09921-t43_1-p1"/>
    </source>
</evidence>
<protein>
    <submittedName>
        <fullName evidence="2 3">Uncharacterized protein</fullName>
    </submittedName>
</protein>
<dbReference type="EMBL" id="ADAS02000587">
    <property type="protein sequence ID" value="OAV87100.1"/>
    <property type="molecule type" value="Genomic_DNA"/>
</dbReference>
<dbReference type="EnsemblFungi" id="PTTG_09921-t43_1">
    <property type="protein sequence ID" value="PTTG_09921-t43_1-p1"/>
    <property type="gene ID" value="PTTG_09921"/>
</dbReference>